<keyword evidence="9 11" id="KW-0539">Nucleus</keyword>
<dbReference type="EMBL" id="CADEPI010000204">
    <property type="protein sequence ID" value="CAB3380240.1"/>
    <property type="molecule type" value="Genomic_DNA"/>
</dbReference>
<comment type="caution">
    <text evidence="15">The sequence shown here is derived from an EMBL/GenBank/DDBJ whole genome shotgun (WGS) entry which is preliminary data.</text>
</comment>
<comment type="similarity">
    <text evidence="2 11">Belongs to the Mediator complex subunit 16 family.</text>
</comment>
<keyword evidence="16" id="KW-1185">Reference proteome</keyword>
<evidence type="ECO:0000256" key="3">
    <source>
        <dbReference type="ARBA" id="ARBA00019614"/>
    </source>
</evidence>
<feature type="domain" description="Mediator complex subunit 16 C-terminal" evidence="14">
    <location>
        <begin position="748"/>
        <end position="816"/>
    </location>
</feature>
<name>A0A8S1DHW7_9INSE</name>
<dbReference type="OrthoDB" id="10018574at2759"/>
<accession>A0A8S1DHW7</accession>
<evidence type="ECO:0000259" key="14">
    <source>
        <dbReference type="Pfam" id="PF20719"/>
    </source>
</evidence>
<evidence type="ECO:0000256" key="5">
    <source>
        <dbReference type="ARBA" id="ARBA00022737"/>
    </source>
</evidence>
<evidence type="ECO:0000256" key="6">
    <source>
        <dbReference type="ARBA" id="ARBA00023015"/>
    </source>
</evidence>
<keyword evidence="8 11" id="KW-0804">Transcription</keyword>
<feature type="domain" description="Mediator of RNA polymerase II transcription subunit 16 central helical bridge" evidence="13">
    <location>
        <begin position="466"/>
        <end position="653"/>
    </location>
</feature>
<evidence type="ECO:0000256" key="10">
    <source>
        <dbReference type="ARBA" id="ARBA00032015"/>
    </source>
</evidence>
<comment type="subcellular location">
    <subcellularLocation>
        <location evidence="1 11">Nucleus</location>
    </subcellularLocation>
</comment>
<dbReference type="GO" id="GO:0016592">
    <property type="term" value="C:mediator complex"/>
    <property type="evidence" value="ECO:0007669"/>
    <property type="project" value="InterPro"/>
</dbReference>
<reference evidence="15 16" key="1">
    <citation type="submission" date="2020-04" db="EMBL/GenBank/DDBJ databases">
        <authorList>
            <person name="Alioto T."/>
            <person name="Alioto T."/>
            <person name="Gomez Garrido J."/>
        </authorList>
    </citation>
    <scope>NUCLEOTIDE SEQUENCE [LARGE SCALE GENOMIC DNA]</scope>
</reference>
<keyword evidence="6 11" id="KW-0805">Transcription regulation</keyword>
<evidence type="ECO:0000313" key="16">
    <source>
        <dbReference type="Proteomes" id="UP000494165"/>
    </source>
</evidence>
<evidence type="ECO:0000256" key="11">
    <source>
        <dbReference type="RuleBase" id="RU364149"/>
    </source>
</evidence>
<comment type="function">
    <text evidence="11">Component of the Mediator complex, a coactivator involved in the regulated transcription of nearly all RNA polymerase II-dependent genes. Mediator functions as a bridge to convey information from gene-specific regulatory proteins to the basal RNA polymerase II transcription machinery. Mediator is recruited to promoters by direct interactions with regulatory proteins and serves as a scaffold for the assembly of a functional preinitiation complex with RNA polymerase II and the general transcription factors.</text>
</comment>
<evidence type="ECO:0000256" key="9">
    <source>
        <dbReference type="ARBA" id="ARBA00023242"/>
    </source>
</evidence>
<organism evidence="15 16">
    <name type="scientific">Cloeon dipterum</name>
    <dbReference type="NCBI Taxonomy" id="197152"/>
    <lineage>
        <taxon>Eukaryota</taxon>
        <taxon>Metazoa</taxon>
        <taxon>Ecdysozoa</taxon>
        <taxon>Arthropoda</taxon>
        <taxon>Hexapoda</taxon>
        <taxon>Insecta</taxon>
        <taxon>Pterygota</taxon>
        <taxon>Palaeoptera</taxon>
        <taxon>Ephemeroptera</taxon>
        <taxon>Pisciforma</taxon>
        <taxon>Baetidae</taxon>
        <taxon>Cloeon</taxon>
    </lineage>
</organism>
<evidence type="ECO:0000256" key="4">
    <source>
        <dbReference type="ARBA" id="ARBA00022574"/>
    </source>
</evidence>
<gene>
    <name evidence="11" type="primary">MED16</name>
    <name evidence="15" type="ORF">CLODIP_2_CD07415</name>
</gene>
<evidence type="ECO:0000256" key="1">
    <source>
        <dbReference type="ARBA" id="ARBA00004123"/>
    </source>
</evidence>
<evidence type="ECO:0000259" key="12">
    <source>
        <dbReference type="Pfam" id="PF11635"/>
    </source>
</evidence>
<keyword evidence="5" id="KW-0677">Repeat</keyword>
<dbReference type="InterPro" id="IPR036322">
    <property type="entry name" value="WD40_repeat_dom_sf"/>
</dbReference>
<dbReference type="Pfam" id="PF20718">
    <property type="entry name" value="Med16_bridge"/>
    <property type="match status" value="1"/>
</dbReference>
<evidence type="ECO:0000313" key="15">
    <source>
        <dbReference type="EMBL" id="CAB3380240.1"/>
    </source>
</evidence>
<dbReference type="PANTHER" id="PTHR13224:SF6">
    <property type="entry name" value="MEDIATOR OF RNA POLYMERASE II TRANSCRIPTION SUBUNIT 16"/>
    <property type="match status" value="1"/>
</dbReference>
<sequence length="823" mass="90739">MDIVYAVSARQSSPSKLSQASDFLHEGPTLCSISSRNVVAFTTTCELNDIRGSTFGSHVYVADLNCPWSSYKILSHDVEITALEWDLPGSKLLVADADGLVQILGSSEHLLNDWSCLVSAHFPGEHVLAASFFHNGRKLGLVAEKKDTPLYSDKFTYVKIAPTVRYFGGQPLEGCIVVTATGMVGVVTLVREPAKGVESPEGPAFHSLTASESLGTTRQRVRAVDICYGKNGQFLVAVSGGKTNLPIQCYGVSINRNEEKMTITSQALPSFFLQCNTLKDNSYQNVVQLRFVVREDADSLVVTSNSDTGGIVEIWELREKVISVHKVLQKSSSPPPDPFEIVVWQHQSHWQASSKIQAMCTTKGALSTAAPASTYVMVALDDSKLYCLHRESLKQVASASLHSSWRCDEPSPKMSRGQVNAAAMDLTWAGSALLVADTRGQLYLYKVLPVADPGGGPLTVPYAVTLLEYCLISGMDWWDVLLALRPSMIDAVCDRFTESFNRQPACTQQLLSSHYLCIKASLNRLSTNGQQRSSDLLNLVMLHSISTAFKSLLRPSDLVNHEKSPAEGIAAAMLEPVSDINRILLIVEPKECTVEPSTLQSLQQLIQWVADLALNLLARIPEQRQQRNSGYELIRDVNALNELRELFVIIKIWGLLRPTCLPVFVQLTENLDVLALCFKLLSRLVQSPEPDEALIDECLLLPSQVRIPQISSSSSAAVVMTPALFYHPLPIQLEFGTEPENLQMPVENNPVEGAVQTQQVIDCIRHVFLGKSPYAVRVCCRCGGMSQTHNSQRISAAIKAWDQRWIKSCRCGGAWRLHKFSHY</sequence>
<feature type="domain" description="Mediator complex subunit Med16 N-terminal" evidence="12">
    <location>
        <begin position="119"/>
        <end position="398"/>
    </location>
</feature>
<proteinExistence type="inferred from homology"/>
<dbReference type="GO" id="GO:0045893">
    <property type="term" value="P:positive regulation of DNA-templated transcription"/>
    <property type="evidence" value="ECO:0007669"/>
    <property type="project" value="TreeGrafter"/>
</dbReference>
<dbReference type="InterPro" id="IPR048338">
    <property type="entry name" value="Mediator_Med16"/>
</dbReference>
<dbReference type="AlphaFoldDB" id="A0A8S1DHW7"/>
<dbReference type="InterPro" id="IPR021665">
    <property type="entry name" value="Mediator_Med16_N"/>
</dbReference>
<dbReference type="PANTHER" id="PTHR13224">
    <property type="entry name" value="THYROID HORMONE RECEPTOR-ASSOCIATED PROTEIN-RELATED"/>
    <property type="match status" value="1"/>
</dbReference>
<evidence type="ECO:0000256" key="2">
    <source>
        <dbReference type="ARBA" id="ARBA00006543"/>
    </source>
</evidence>
<protein>
    <recommendedName>
        <fullName evidence="3 11">Mediator of RNA polymerase II transcription subunit 16</fullName>
    </recommendedName>
    <alternativeName>
        <fullName evidence="10 11">Mediator complex subunit 16</fullName>
    </alternativeName>
</protein>
<evidence type="ECO:0000256" key="7">
    <source>
        <dbReference type="ARBA" id="ARBA00023159"/>
    </source>
</evidence>
<dbReference type="InterPro" id="IPR048339">
    <property type="entry name" value="Mediator_Med16_C"/>
</dbReference>
<comment type="subunit">
    <text evidence="11">Component of the Mediator complex.</text>
</comment>
<dbReference type="SUPFAM" id="SSF50978">
    <property type="entry name" value="WD40 repeat-like"/>
    <property type="match status" value="1"/>
</dbReference>
<evidence type="ECO:0000259" key="13">
    <source>
        <dbReference type="Pfam" id="PF20718"/>
    </source>
</evidence>
<dbReference type="Proteomes" id="UP000494165">
    <property type="component" value="Unassembled WGS sequence"/>
</dbReference>
<keyword evidence="4" id="KW-0853">WD repeat</keyword>
<evidence type="ECO:0000256" key="8">
    <source>
        <dbReference type="ARBA" id="ARBA00023163"/>
    </source>
</evidence>
<keyword evidence="7 11" id="KW-0010">Activator</keyword>
<dbReference type="Pfam" id="PF20719">
    <property type="entry name" value="Med16_C"/>
    <property type="match status" value="1"/>
</dbReference>
<dbReference type="InterPro" id="IPR048616">
    <property type="entry name" value="MED16_bridge"/>
</dbReference>
<dbReference type="Pfam" id="PF11635">
    <property type="entry name" value="Med16_N"/>
    <property type="match status" value="1"/>
</dbReference>